<organism evidence="2 3">
    <name type="scientific">Rosistilla ulvae</name>
    <dbReference type="NCBI Taxonomy" id="1930277"/>
    <lineage>
        <taxon>Bacteria</taxon>
        <taxon>Pseudomonadati</taxon>
        <taxon>Planctomycetota</taxon>
        <taxon>Planctomycetia</taxon>
        <taxon>Pirellulales</taxon>
        <taxon>Pirellulaceae</taxon>
        <taxon>Rosistilla</taxon>
    </lineage>
</organism>
<sequence precursor="true">MRSPRNRMLPALVILASLTASSHAAEPLMLGSRWELFVDEYLIDSKQNVELKLHEPVRREIVLTTDKPWEGPTSAYFSVVQDGEKVRLYYRGSDGGPDHSESQFTCVAESKDGIHFTRPKLGLIEAGGTKENNVIWRGVESHNFAPFLDPNPSAKPDARFKALGGVKKPGKNWQYGETPGGLYAFASADGIHWRKLQKEPVITKGAFDSQNLAFWDAARNRYACFSRIFSAEDKLRAIQSSHSQDFLKWSTGVPHRYAEDAPKEHFYTSATIPCPTAPHLFLSFPKRFEPARRKIPEHSVKGVSDTIFMSSRDGGHWDRPFLQAWARPGLDPKNWTDRSNMVAYGIYDGGDGEWSLYISEHYRHADHRIRRLTVRQQGFASAHVGGGKHGEFTTHPIQFDGDSLQLNYASSAAGSIQIEIQDEKGQPIPGFAMQEMPELYGDELAATATWDSGSDLGALRGKTIRLRVKMIDADLYALRFTDKVK</sequence>
<keyword evidence="3" id="KW-1185">Reference proteome</keyword>
<dbReference type="EMBL" id="CP036261">
    <property type="protein sequence ID" value="QDS85859.1"/>
    <property type="molecule type" value="Genomic_DNA"/>
</dbReference>
<dbReference type="Proteomes" id="UP000319557">
    <property type="component" value="Chromosome"/>
</dbReference>
<keyword evidence="1" id="KW-0732">Signal</keyword>
<dbReference type="SUPFAM" id="SSF75005">
    <property type="entry name" value="Arabinanase/levansucrase/invertase"/>
    <property type="match status" value="1"/>
</dbReference>
<protein>
    <recommendedName>
        <fullName evidence="4">Glycosyl hydrolase family 32 N-terminal domain-containing protein</fullName>
    </recommendedName>
</protein>
<dbReference type="AlphaFoldDB" id="A0A517LTD9"/>
<accession>A0A517LTD9</accession>
<dbReference type="InterPro" id="IPR023296">
    <property type="entry name" value="Glyco_hydro_beta-prop_sf"/>
</dbReference>
<dbReference type="OrthoDB" id="180690at2"/>
<proteinExistence type="predicted"/>
<feature type="chain" id="PRO_5021866927" description="Glycosyl hydrolase family 32 N-terminal domain-containing protein" evidence="1">
    <location>
        <begin position="25"/>
        <end position="485"/>
    </location>
</feature>
<feature type="signal peptide" evidence="1">
    <location>
        <begin position="1"/>
        <end position="24"/>
    </location>
</feature>
<evidence type="ECO:0000313" key="3">
    <source>
        <dbReference type="Proteomes" id="UP000319557"/>
    </source>
</evidence>
<dbReference type="Gene3D" id="2.115.10.20">
    <property type="entry name" value="Glycosyl hydrolase domain, family 43"/>
    <property type="match status" value="1"/>
</dbReference>
<gene>
    <name evidence="2" type="ORF">EC9_00150</name>
</gene>
<evidence type="ECO:0000313" key="2">
    <source>
        <dbReference type="EMBL" id="QDS85859.1"/>
    </source>
</evidence>
<dbReference type="RefSeq" id="WP_145341299.1">
    <property type="nucleotide sequence ID" value="NZ_CP036261.1"/>
</dbReference>
<dbReference type="KEGG" id="ruv:EC9_00150"/>
<evidence type="ECO:0000256" key="1">
    <source>
        <dbReference type="SAM" id="SignalP"/>
    </source>
</evidence>
<name>A0A517LTD9_9BACT</name>
<evidence type="ECO:0008006" key="4">
    <source>
        <dbReference type="Google" id="ProtNLM"/>
    </source>
</evidence>
<reference evidence="2 3" key="1">
    <citation type="submission" date="2019-02" db="EMBL/GenBank/DDBJ databases">
        <title>Deep-cultivation of Planctomycetes and their phenomic and genomic characterization uncovers novel biology.</title>
        <authorList>
            <person name="Wiegand S."/>
            <person name="Jogler M."/>
            <person name="Boedeker C."/>
            <person name="Pinto D."/>
            <person name="Vollmers J."/>
            <person name="Rivas-Marin E."/>
            <person name="Kohn T."/>
            <person name="Peeters S.H."/>
            <person name="Heuer A."/>
            <person name="Rast P."/>
            <person name="Oberbeckmann S."/>
            <person name="Bunk B."/>
            <person name="Jeske O."/>
            <person name="Meyerdierks A."/>
            <person name="Storesund J.E."/>
            <person name="Kallscheuer N."/>
            <person name="Luecker S."/>
            <person name="Lage O.M."/>
            <person name="Pohl T."/>
            <person name="Merkel B.J."/>
            <person name="Hornburger P."/>
            <person name="Mueller R.-W."/>
            <person name="Bruemmer F."/>
            <person name="Labrenz M."/>
            <person name="Spormann A.M."/>
            <person name="Op den Camp H."/>
            <person name="Overmann J."/>
            <person name="Amann R."/>
            <person name="Jetten M.S.M."/>
            <person name="Mascher T."/>
            <person name="Medema M.H."/>
            <person name="Devos D.P."/>
            <person name="Kaster A.-K."/>
            <person name="Ovreas L."/>
            <person name="Rohde M."/>
            <person name="Galperin M.Y."/>
            <person name="Jogler C."/>
        </authorList>
    </citation>
    <scope>NUCLEOTIDE SEQUENCE [LARGE SCALE GENOMIC DNA]</scope>
    <source>
        <strain evidence="2 3">EC9</strain>
    </source>
</reference>